<gene>
    <name evidence="16" type="ORF">RQP50_15070</name>
</gene>
<dbReference type="RefSeq" id="WP_315745894.1">
    <property type="nucleotide sequence ID" value="NZ_JAVYAA010000003.1"/>
</dbReference>
<comment type="caution">
    <text evidence="16">The sequence shown here is derived from an EMBL/GenBank/DDBJ whole genome shotgun (WGS) entry which is preliminary data.</text>
</comment>
<dbReference type="Pfam" id="PF00672">
    <property type="entry name" value="HAMP"/>
    <property type="match status" value="1"/>
</dbReference>
<dbReference type="Pfam" id="PF02518">
    <property type="entry name" value="HATPase_c"/>
    <property type="match status" value="1"/>
</dbReference>
<name>A0AAJ2K0H6_9BACL</name>
<dbReference type="Gene3D" id="3.30.450.20">
    <property type="entry name" value="PAS domain"/>
    <property type="match status" value="2"/>
</dbReference>
<feature type="transmembrane region" description="Helical" evidence="14">
    <location>
        <begin position="299"/>
        <end position="320"/>
    </location>
</feature>
<dbReference type="Pfam" id="PF06580">
    <property type="entry name" value="His_kinase"/>
    <property type="match status" value="1"/>
</dbReference>
<evidence type="ECO:0000256" key="7">
    <source>
        <dbReference type="ARBA" id="ARBA00022692"/>
    </source>
</evidence>
<dbReference type="GO" id="GO:0000155">
    <property type="term" value="F:phosphorelay sensor kinase activity"/>
    <property type="evidence" value="ECO:0007669"/>
    <property type="project" value="InterPro"/>
</dbReference>
<dbReference type="PRINTS" id="PR00344">
    <property type="entry name" value="BCTRLSENSOR"/>
</dbReference>
<sequence>MKIDRYSLRTKLVIAALMCFMIPLIVNYFLTTYVTKDIVLHKAVSSTQDTLILVDSNVSGIVEQMLSLSNIILMNNEINKHVTISKEQFARGSNSGQQLEYMRLISNLDDLFAQNSDMYITVLGVNGFTYTNYSFSDFNPNFFHGKIVFKELDKLAAFSTAWIGLQDNYYGNFEARQKSPKVLTIARTMKNSSGHSLGYVIVSVNESKIQRQLNSYSEQKIMLMDDQGTILSQSQSDSINIGQQFRYTDYAINENTLVYNNEKYIYVSEPVAGTKWSLLSLVPYSSAVGPNNQILVTSFIMQFLFFTGFCILLMILISAITKPITKLSKFVAKVNTGQLNIRSGIRGQHEVGQLGKSIDQMLDRIEMMIEQITLEQTQKRKAELEMLQAQINPHFMFNLLNSIRLNILIRGDEENAKLIGSLSSLLRMTINRDNEWISLHDEVETIQHYIRLMNFRHANQVQLIEKIAVGSDHVLVPRFMIQPIIENAIIHGFHQYGGQIEIESYTVKLEEESSLLIKIHDNGVGMTPERLQELITKLENGQGGTGPNKSGFSGIGVTNVYQRLKLIYGEKFLMRINSEVDVGTTITLQLPQVNREVE</sequence>
<dbReference type="Proteomes" id="UP001250538">
    <property type="component" value="Unassembled WGS sequence"/>
</dbReference>
<evidence type="ECO:0000256" key="14">
    <source>
        <dbReference type="SAM" id="Phobius"/>
    </source>
</evidence>
<proteinExistence type="predicted"/>
<evidence type="ECO:0000256" key="12">
    <source>
        <dbReference type="ARBA" id="ARBA00023012"/>
    </source>
</evidence>
<keyword evidence="4" id="KW-1003">Cell membrane</keyword>
<reference evidence="17" key="1">
    <citation type="submission" date="2023-09" db="EMBL/GenBank/DDBJ databases">
        <title>Paenibacillus sp. chi10 Genome sequencing and assembly.</title>
        <authorList>
            <person name="Kim I."/>
        </authorList>
    </citation>
    <scope>NUCLEOTIDE SEQUENCE [LARGE SCALE GENOMIC DNA]</scope>
    <source>
        <strain evidence="17">chi10</strain>
    </source>
</reference>
<dbReference type="InterPro" id="IPR003660">
    <property type="entry name" value="HAMP_dom"/>
</dbReference>
<dbReference type="PROSITE" id="PS50885">
    <property type="entry name" value="HAMP"/>
    <property type="match status" value="1"/>
</dbReference>
<evidence type="ECO:0000256" key="1">
    <source>
        <dbReference type="ARBA" id="ARBA00000085"/>
    </source>
</evidence>
<dbReference type="SMART" id="SM00304">
    <property type="entry name" value="HAMP"/>
    <property type="match status" value="1"/>
</dbReference>
<feature type="domain" description="HAMP" evidence="15">
    <location>
        <begin position="318"/>
        <end position="370"/>
    </location>
</feature>
<dbReference type="InterPro" id="IPR036890">
    <property type="entry name" value="HATPase_C_sf"/>
</dbReference>
<dbReference type="CDD" id="cd06225">
    <property type="entry name" value="HAMP"/>
    <property type="match status" value="1"/>
</dbReference>
<dbReference type="Gene3D" id="6.10.340.10">
    <property type="match status" value="1"/>
</dbReference>
<dbReference type="GO" id="GO:0005886">
    <property type="term" value="C:plasma membrane"/>
    <property type="evidence" value="ECO:0007669"/>
    <property type="project" value="UniProtKB-SubCell"/>
</dbReference>
<feature type="transmembrane region" description="Helical" evidence="14">
    <location>
        <begin position="12"/>
        <end position="30"/>
    </location>
</feature>
<dbReference type="PANTHER" id="PTHR34220:SF11">
    <property type="entry name" value="SENSOR PROTEIN KINASE HPTS"/>
    <property type="match status" value="1"/>
</dbReference>
<dbReference type="InterPro" id="IPR004358">
    <property type="entry name" value="Sig_transdc_His_kin-like_C"/>
</dbReference>
<keyword evidence="8" id="KW-0547">Nucleotide-binding</keyword>
<evidence type="ECO:0000256" key="8">
    <source>
        <dbReference type="ARBA" id="ARBA00022741"/>
    </source>
</evidence>
<keyword evidence="11 14" id="KW-1133">Transmembrane helix</keyword>
<dbReference type="GO" id="GO:0005524">
    <property type="term" value="F:ATP binding"/>
    <property type="evidence" value="ECO:0007669"/>
    <property type="project" value="UniProtKB-KW"/>
</dbReference>
<dbReference type="InterPro" id="IPR003594">
    <property type="entry name" value="HATPase_dom"/>
</dbReference>
<evidence type="ECO:0000256" key="11">
    <source>
        <dbReference type="ARBA" id="ARBA00022989"/>
    </source>
</evidence>
<dbReference type="Gene3D" id="3.30.565.10">
    <property type="entry name" value="Histidine kinase-like ATPase, C-terminal domain"/>
    <property type="match status" value="1"/>
</dbReference>
<keyword evidence="5" id="KW-0597">Phosphoprotein</keyword>
<dbReference type="AlphaFoldDB" id="A0AAJ2K0H6"/>
<keyword evidence="13 14" id="KW-0472">Membrane</keyword>
<dbReference type="EMBL" id="JAVYAA010000003">
    <property type="protein sequence ID" value="MDT8977558.1"/>
    <property type="molecule type" value="Genomic_DNA"/>
</dbReference>
<keyword evidence="12" id="KW-0902">Two-component regulatory system</keyword>
<keyword evidence="17" id="KW-1185">Reference proteome</keyword>
<dbReference type="InterPro" id="IPR010559">
    <property type="entry name" value="Sig_transdc_His_kin_internal"/>
</dbReference>
<dbReference type="EC" id="2.7.13.3" evidence="3"/>
<protein>
    <recommendedName>
        <fullName evidence="3">histidine kinase</fullName>
        <ecNumber evidence="3">2.7.13.3</ecNumber>
    </recommendedName>
</protein>
<evidence type="ECO:0000313" key="16">
    <source>
        <dbReference type="EMBL" id="MDT8977558.1"/>
    </source>
</evidence>
<evidence type="ECO:0000256" key="5">
    <source>
        <dbReference type="ARBA" id="ARBA00022553"/>
    </source>
</evidence>
<evidence type="ECO:0000256" key="2">
    <source>
        <dbReference type="ARBA" id="ARBA00004651"/>
    </source>
</evidence>
<dbReference type="SMART" id="SM00387">
    <property type="entry name" value="HATPase_c"/>
    <property type="match status" value="1"/>
</dbReference>
<accession>A0AAJ2K0H6</accession>
<comment type="catalytic activity">
    <reaction evidence="1">
        <text>ATP + protein L-histidine = ADP + protein N-phospho-L-histidine.</text>
        <dbReference type="EC" id="2.7.13.3"/>
    </reaction>
</comment>
<evidence type="ECO:0000256" key="4">
    <source>
        <dbReference type="ARBA" id="ARBA00022475"/>
    </source>
</evidence>
<evidence type="ECO:0000256" key="10">
    <source>
        <dbReference type="ARBA" id="ARBA00022840"/>
    </source>
</evidence>
<dbReference type="SUPFAM" id="SSF55874">
    <property type="entry name" value="ATPase domain of HSP90 chaperone/DNA topoisomerase II/histidine kinase"/>
    <property type="match status" value="1"/>
</dbReference>
<evidence type="ECO:0000259" key="15">
    <source>
        <dbReference type="PROSITE" id="PS50885"/>
    </source>
</evidence>
<dbReference type="SUPFAM" id="SSF158472">
    <property type="entry name" value="HAMP domain-like"/>
    <property type="match status" value="1"/>
</dbReference>
<evidence type="ECO:0000256" key="13">
    <source>
        <dbReference type="ARBA" id="ARBA00023136"/>
    </source>
</evidence>
<evidence type="ECO:0000256" key="6">
    <source>
        <dbReference type="ARBA" id="ARBA00022679"/>
    </source>
</evidence>
<comment type="subcellular location">
    <subcellularLocation>
        <location evidence="2">Cell membrane</location>
        <topology evidence="2">Multi-pass membrane protein</topology>
    </subcellularLocation>
</comment>
<organism evidence="16 17">
    <name type="scientific">Paenibacillus suaedae</name>
    <dbReference type="NCBI Taxonomy" id="3077233"/>
    <lineage>
        <taxon>Bacteria</taxon>
        <taxon>Bacillati</taxon>
        <taxon>Bacillota</taxon>
        <taxon>Bacilli</taxon>
        <taxon>Bacillales</taxon>
        <taxon>Paenibacillaceae</taxon>
        <taxon>Paenibacillus</taxon>
    </lineage>
</organism>
<evidence type="ECO:0000256" key="3">
    <source>
        <dbReference type="ARBA" id="ARBA00012438"/>
    </source>
</evidence>
<keyword evidence="7 14" id="KW-0812">Transmembrane</keyword>
<evidence type="ECO:0000313" key="17">
    <source>
        <dbReference type="Proteomes" id="UP001250538"/>
    </source>
</evidence>
<keyword evidence="9 16" id="KW-0418">Kinase</keyword>
<dbReference type="InterPro" id="IPR050640">
    <property type="entry name" value="Bact_2-comp_sensor_kinase"/>
</dbReference>
<evidence type="ECO:0000256" key="9">
    <source>
        <dbReference type="ARBA" id="ARBA00022777"/>
    </source>
</evidence>
<dbReference type="PANTHER" id="PTHR34220">
    <property type="entry name" value="SENSOR HISTIDINE KINASE YPDA"/>
    <property type="match status" value="1"/>
</dbReference>
<keyword evidence="6 16" id="KW-0808">Transferase</keyword>
<keyword evidence="10" id="KW-0067">ATP-binding</keyword>